<evidence type="ECO:0000256" key="1">
    <source>
        <dbReference type="SAM" id="Coils"/>
    </source>
</evidence>
<gene>
    <name evidence="3" type="ORF">HYH03_010612</name>
</gene>
<sequence>MSRFETQEARIVMDGFVKETPEPQKSPTPIKDPSLDNTAGQSMMLQMTLTRLAPHVTALMVKEMVRLRSSEPALDPHTRYEKAMETTSSEPKAPRKKTSQVPQDAAEPQEPQGAAEPQVPQGAAEPQVPQGAAEPQEPQVPQERQADPEVAHDEPVAMVLEPEEKAAIDAYIHGLESDRIKLEGLVEKLGAKEERNSALINELQLRLQETEELKNAMQSQCAHPTATELALTAAKTEQVLNEWLTDGLTDEEALEELFAVISIS</sequence>
<protein>
    <submittedName>
        <fullName evidence="3">Uncharacterized protein</fullName>
    </submittedName>
</protein>
<accession>A0A835XW57</accession>
<feature type="region of interest" description="Disordered" evidence="2">
    <location>
        <begin position="1"/>
        <end position="38"/>
    </location>
</feature>
<evidence type="ECO:0000313" key="3">
    <source>
        <dbReference type="EMBL" id="KAG2490935.1"/>
    </source>
</evidence>
<dbReference type="AlphaFoldDB" id="A0A835XW57"/>
<evidence type="ECO:0000313" key="4">
    <source>
        <dbReference type="Proteomes" id="UP000612055"/>
    </source>
</evidence>
<dbReference type="Proteomes" id="UP000612055">
    <property type="component" value="Unassembled WGS sequence"/>
</dbReference>
<proteinExistence type="predicted"/>
<feature type="coiled-coil region" evidence="1">
    <location>
        <begin position="182"/>
        <end position="220"/>
    </location>
</feature>
<organism evidence="3 4">
    <name type="scientific">Edaphochlamys debaryana</name>
    <dbReference type="NCBI Taxonomy" id="47281"/>
    <lineage>
        <taxon>Eukaryota</taxon>
        <taxon>Viridiplantae</taxon>
        <taxon>Chlorophyta</taxon>
        <taxon>core chlorophytes</taxon>
        <taxon>Chlorophyceae</taxon>
        <taxon>CS clade</taxon>
        <taxon>Chlamydomonadales</taxon>
        <taxon>Chlamydomonadales incertae sedis</taxon>
        <taxon>Edaphochlamys</taxon>
    </lineage>
</organism>
<keyword evidence="1" id="KW-0175">Coiled coil</keyword>
<keyword evidence="4" id="KW-1185">Reference proteome</keyword>
<comment type="caution">
    <text evidence="3">The sequence shown here is derived from an EMBL/GenBank/DDBJ whole genome shotgun (WGS) entry which is preliminary data.</text>
</comment>
<evidence type="ECO:0000256" key="2">
    <source>
        <dbReference type="SAM" id="MobiDB-lite"/>
    </source>
</evidence>
<feature type="compositionally biased region" description="Low complexity" evidence="2">
    <location>
        <begin position="100"/>
        <end position="143"/>
    </location>
</feature>
<reference evidence="3" key="1">
    <citation type="journal article" date="2020" name="bioRxiv">
        <title>Comparative genomics of Chlamydomonas.</title>
        <authorList>
            <person name="Craig R.J."/>
            <person name="Hasan A.R."/>
            <person name="Ness R.W."/>
            <person name="Keightley P.D."/>
        </authorList>
    </citation>
    <scope>NUCLEOTIDE SEQUENCE</scope>
    <source>
        <strain evidence="3">CCAP 11/70</strain>
    </source>
</reference>
<feature type="compositionally biased region" description="Basic and acidic residues" evidence="2">
    <location>
        <begin position="70"/>
        <end position="84"/>
    </location>
</feature>
<feature type="region of interest" description="Disordered" evidence="2">
    <location>
        <begin position="70"/>
        <end position="150"/>
    </location>
</feature>
<name>A0A835XW57_9CHLO</name>
<dbReference type="EMBL" id="JAEHOE010000057">
    <property type="protein sequence ID" value="KAG2490935.1"/>
    <property type="molecule type" value="Genomic_DNA"/>
</dbReference>